<reference evidence="2" key="1">
    <citation type="submission" date="2018-06" db="EMBL/GenBank/DDBJ databases">
        <authorList>
            <person name="Zhirakovskaya E."/>
        </authorList>
    </citation>
    <scope>NUCLEOTIDE SEQUENCE</scope>
</reference>
<dbReference type="PANTHER" id="PTHR33221:SF5">
    <property type="entry name" value="HTH-TYPE TRANSCRIPTIONAL REGULATOR ISCR"/>
    <property type="match status" value="1"/>
</dbReference>
<sequence>MFRLTKKMIYALEAVVDVAYNGRGGPVQSRDITKRQEIPQRYLEQVMQQLVRAGILKGVRGPKGGYNLARERRRISVGEIVRVITDMDSKKDKGAALSQSRLGKKVINPLIENLNETIMKDLNNITLQDLCQQAMSEGVETDSAKNFTFNI</sequence>
<dbReference type="SUPFAM" id="SSF46785">
    <property type="entry name" value="Winged helix' DNA-binding domain"/>
    <property type="match status" value="1"/>
</dbReference>
<name>A0A3B0RAG0_9ZZZZ</name>
<protein>
    <submittedName>
        <fullName evidence="2">Predicted transcriptional regulator of cysteine synthase, Rrf2 family</fullName>
    </submittedName>
</protein>
<dbReference type="Gene3D" id="1.10.10.10">
    <property type="entry name" value="Winged helix-like DNA-binding domain superfamily/Winged helix DNA-binding domain"/>
    <property type="match status" value="1"/>
</dbReference>
<proteinExistence type="predicted"/>
<dbReference type="GO" id="GO:0005829">
    <property type="term" value="C:cytosol"/>
    <property type="evidence" value="ECO:0007669"/>
    <property type="project" value="TreeGrafter"/>
</dbReference>
<dbReference type="PANTHER" id="PTHR33221">
    <property type="entry name" value="WINGED HELIX-TURN-HELIX TRANSCRIPTIONAL REGULATOR, RRF2 FAMILY"/>
    <property type="match status" value="1"/>
</dbReference>
<dbReference type="GO" id="GO:0003677">
    <property type="term" value="F:DNA binding"/>
    <property type="evidence" value="ECO:0007669"/>
    <property type="project" value="UniProtKB-KW"/>
</dbReference>
<accession>A0A3B0RAG0</accession>
<organism evidence="2">
    <name type="scientific">hydrothermal vent metagenome</name>
    <dbReference type="NCBI Taxonomy" id="652676"/>
    <lineage>
        <taxon>unclassified sequences</taxon>
        <taxon>metagenomes</taxon>
        <taxon>ecological metagenomes</taxon>
    </lineage>
</organism>
<keyword evidence="1" id="KW-0238">DNA-binding</keyword>
<evidence type="ECO:0000313" key="2">
    <source>
        <dbReference type="EMBL" id="VAV89041.1"/>
    </source>
</evidence>
<dbReference type="PROSITE" id="PS51197">
    <property type="entry name" value="HTH_RRF2_2"/>
    <property type="match status" value="1"/>
</dbReference>
<dbReference type="InterPro" id="IPR000944">
    <property type="entry name" value="Tscrpt_reg_Rrf2"/>
</dbReference>
<dbReference type="InterPro" id="IPR036390">
    <property type="entry name" value="WH_DNA-bd_sf"/>
</dbReference>
<evidence type="ECO:0000256" key="1">
    <source>
        <dbReference type="ARBA" id="ARBA00023125"/>
    </source>
</evidence>
<dbReference type="EMBL" id="UOED01000042">
    <property type="protein sequence ID" value="VAV89041.1"/>
    <property type="molecule type" value="Genomic_DNA"/>
</dbReference>
<dbReference type="GO" id="GO:0003700">
    <property type="term" value="F:DNA-binding transcription factor activity"/>
    <property type="evidence" value="ECO:0007669"/>
    <property type="project" value="TreeGrafter"/>
</dbReference>
<dbReference type="AlphaFoldDB" id="A0A3B0RAG0"/>
<gene>
    <name evidence="2" type="ORF">MNBD_ALPHA02-1389</name>
</gene>
<dbReference type="NCBIfam" id="TIGR00738">
    <property type="entry name" value="rrf2_super"/>
    <property type="match status" value="1"/>
</dbReference>
<dbReference type="Pfam" id="PF02082">
    <property type="entry name" value="Rrf2"/>
    <property type="match status" value="1"/>
</dbReference>
<dbReference type="InterPro" id="IPR036388">
    <property type="entry name" value="WH-like_DNA-bd_sf"/>
</dbReference>